<evidence type="ECO:0000313" key="9">
    <source>
        <dbReference type="EMBL" id="KXN71872.1"/>
    </source>
</evidence>
<keyword evidence="10" id="KW-1185">Reference proteome</keyword>
<evidence type="ECO:0000256" key="6">
    <source>
        <dbReference type="ARBA" id="ARBA00023170"/>
    </source>
</evidence>
<keyword evidence="3 7" id="KW-1133">Transmembrane helix</keyword>
<organism evidence="9 10">
    <name type="scientific">Conidiobolus coronatus (strain ATCC 28846 / CBS 209.66 / NRRL 28638)</name>
    <name type="common">Delacroixia coronata</name>
    <dbReference type="NCBI Taxonomy" id="796925"/>
    <lineage>
        <taxon>Eukaryota</taxon>
        <taxon>Fungi</taxon>
        <taxon>Fungi incertae sedis</taxon>
        <taxon>Zoopagomycota</taxon>
        <taxon>Entomophthoromycotina</taxon>
        <taxon>Entomophthoromycetes</taxon>
        <taxon>Entomophthorales</taxon>
        <taxon>Ancylistaceae</taxon>
        <taxon>Conidiobolus</taxon>
    </lineage>
</organism>
<evidence type="ECO:0000259" key="8">
    <source>
        <dbReference type="PROSITE" id="PS50262"/>
    </source>
</evidence>
<keyword evidence="5 7" id="KW-0472">Membrane</keyword>
<evidence type="ECO:0000256" key="7">
    <source>
        <dbReference type="SAM" id="Phobius"/>
    </source>
</evidence>
<dbReference type="GO" id="GO:0016020">
    <property type="term" value="C:membrane"/>
    <property type="evidence" value="ECO:0007669"/>
    <property type="project" value="UniProtKB-SubCell"/>
</dbReference>
<feature type="transmembrane region" description="Helical" evidence="7">
    <location>
        <begin position="96"/>
        <end position="119"/>
    </location>
</feature>
<proteinExistence type="predicted"/>
<evidence type="ECO:0000256" key="5">
    <source>
        <dbReference type="ARBA" id="ARBA00023136"/>
    </source>
</evidence>
<feature type="transmembrane region" description="Helical" evidence="7">
    <location>
        <begin position="269"/>
        <end position="292"/>
    </location>
</feature>
<keyword evidence="4" id="KW-0297">G-protein coupled receptor</keyword>
<dbReference type="GO" id="GO:0004930">
    <property type="term" value="F:G protein-coupled receptor activity"/>
    <property type="evidence" value="ECO:0007669"/>
    <property type="project" value="UniProtKB-KW"/>
</dbReference>
<dbReference type="InterPro" id="IPR000276">
    <property type="entry name" value="GPCR_Rhodpsn"/>
</dbReference>
<feature type="domain" description="G-protein coupled receptors family 1 profile" evidence="8">
    <location>
        <begin position="34"/>
        <end position="289"/>
    </location>
</feature>
<evidence type="ECO:0000256" key="4">
    <source>
        <dbReference type="ARBA" id="ARBA00023040"/>
    </source>
</evidence>
<dbReference type="Pfam" id="PF00001">
    <property type="entry name" value="7tm_1"/>
    <property type="match status" value="1"/>
</dbReference>
<evidence type="ECO:0000256" key="2">
    <source>
        <dbReference type="ARBA" id="ARBA00022692"/>
    </source>
</evidence>
<dbReference type="Gene3D" id="1.20.1070.10">
    <property type="entry name" value="Rhodopsin 7-helix transmembrane proteins"/>
    <property type="match status" value="1"/>
</dbReference>
<keyword evidence="6" id="KW-0675">Receptor</keyword>
<dbReference type="EMBL" id="KQ964465">
    <property type="protein sequence ID" value="KXN71872.1"/>
    <property type="molecule type" value="Genomic_DNA"/>
</dbReference>
<feature type="transmembrane region" description="Helical" evidence="7">
    <location>
        <begin position="232"/>
        <end position="257"/>
    </location>
</feature>
<comment type="subcellular location">
    <subcellularLocation>
        <location evidence="1">Membrane</location>
        <topology evidence="1">Multi-pass membrane protein</topology>
    </subcellularLocation>
</comment>
<feature type="transmembrane region" description="Helical" evidence="7">
    <location>
        <begin position="177"/>
        <end position="200"/>
    </location>
</feature>
<dbReference type="InterPro" id="IPR050125">
    <property type="entry name" value="GPCR_opsins"/>
</dbReference>
<evidence type="ECO:0000256" key="3">
    <source>
        <dbReference type="ARBA" id="ARBA00022989"/>
    </source>
</evidence>
<dbReference type="PANTHER" id="PTHR24240">
    <property type="entry name" value="OPSIN"/>
    <property type="match status" value="1"/>
</dbReference>
<dbReference type="InterPro" id="IPR017452">
    <property type="entry name" value="GPCR_Rhodpsn_7TM"/>
</dbReference>
<dbReference type="Proteomes" id="UP000070444">
    <property type="component" value="Unassembled WGS sequence"/>
</dbReference>
<sequence>MIELKDNFEPIQFNRVSEAVDIIDMIISSISLCGNFLLIYICQKRYLQKGPDLIIAQLIALIDILFACVMIAFQVLKSTYGLDYLLRNPFKCQIDGLLLVSCVISSVSLVGVLAVLRYLAICKEKKLNTYFWIPLAILVVAGCFTGIGMGAYFSAFTVMPTGTYCMVYLLTNTYSKILILVLLCYALCVVACVLWCYTMITFKYWRLTKDLYRQHQFASDVHYTKAMRHQRVLIIGKIGFMVSLYCLQLSPNLVAIIADLFFNVGRPQWVDAFASIMIHSVTCTNPMFVLFLHEETKQELIQYVEVTYSTLKIRVGKMWKS</sequence>
<evidence type="ECO:0000256" key="1">
    <source>
        <dbReference type="ARBA" id="ARBA00004141"/>
    </source>
</evidence>
<keyword evidence="2 7" id="KW-0812">Transmembrane</keyword>
<keyword evidence="4" id="KW-0807">Transducer</keyword>
<reference evidence="9 10" key="1">
    <citation type="journal article" date="2015" name="Genome Biol. Evol.">
        <title>Phylogenomic analyses indicate that early fungi evolved digesting cell walls of algal ancestors of land plants.</title>
        <authorList>
            <person name="Chang Y."/>
            <person name="Wang S."/>
            <person name="Sekimoto S."/>
            <person name="Aerts A.L."/>
            <person name="Choi C."/>
            <person name="Clum A."/>
            <person name="LaButti K.M."/>
            <person name="Lindquist E.A."/>
            <person name="Yee Ngan C."/>
            <person name="Ohm R.A."/>
            <person name="Salamov A.A."/>
            <person name="Grigoriev I.V."/>
            <person name="Spatafora J.W."/>
            <person name="Berbee M.L."/>
        </authorList>
    </citation>
    <scope>NUCLEOTIDE SEQUENCE [LARGE SCALE GENOMIC DNA]</scope>
    <source>
        <strain evidence="9 10">NRRL 28638</strain>
    </source>
</reference>
<feature type="transmembrane region" description="Helical" evidence="7">
    <location>
        <begin position="131"/>
        <end position="157"/>
    </location>
</feature>
<feature type="transmembrane region" description="Helical" evidence="7">
    <location>
        <begin position="53"/>
        <end position="76"/>
    </location>
</feature>
<gene>
    <name evidence="9" type="ORF">CONCODRAFT_5397</name>
</gene>
<evidence type="ECO:0000313" key="10">
    <source>
        <dbReference type="Proteomes" id="UP000070444"/>
    </source>
</evidence>
<dbReference type="CDD" id="cd00637">
    <property type="entry name" value="7tm_classA_rhodopsin-like"/>
    <property type="match status" value="1"/>
</dbReference>
<dbReference type="OMA" id="IAMYHRT"/>
<dbReference type="PROSITE" id="PS50262">
    <property type="entry name" value="G_PROTEIN_RECEP_F1_2"/>
    <property type="match status" value="1"/>
</dbReference>
<dbReference type="PRINTS" id="PR00237">
    <property type="entry name" value="GPCRRHODOPSN"/>
</dbReference>
<feature type="transmembrane region" description="Helical" evidence="7">
    <location>
        <begin position="22"/>
        <end position="41"/>
    </location>
</feature>
<name>A0A137PA94_CONC2</name>
<dbReference type="SUPFAM" id="SSF81321">
    <property type="entry name" value="Family A G protein-coupled receptor-like"/>
    <property type="match status" value="1"/>
</dbReference>
<accession>A0A137PA94</accession>
<dbReference type="AlphaFoldDB" id="A0A137PA94"/>
<protein>
    <recommendedName>
        <fullName evidence="8">G-protein coupled receptors family 1 profile domain-containing protein</fullName>
    </recommendedName>
</protein>